<dbReference type="AlphaFoldDB" id="A0A1G4XEU6"/>
<accession>A0A1G4XEU6</accession>
<dbReference type="InterPro" id="IPR012349">
    <property type="entry name" value="Split_barrel_FMN-bd"/>
</dbReference>
<feature type="compositionally biased region" description="Basic and acidic residues" evidence="1">
    <location>
        <begin position="184"/>
        <end position="196"/>
    </location>
</feature>
<dbReference type="Pfam" id="PF01243">
    <property type="entry name" value="PNPOx_N"/>
    <property type="match status" value="1"/>
</dbReference>
<dbReference type="EMBL" id="FMUH01000001">
    <property type="protein sequence ID" value="SCX39645.1"/>
    <property type="molecule type" value="Genomic_DNA"/>
</dbReference>
<dbReference type="Gene3D" id="2.30.110.10">
    <property type="entry name" value="Electron Transport, Fmn-binding Protein, Chain A"/>
    <property type="match status" value="1"/>
</dbReference>
<evidence type="ECO:0000259" key="2">
    <source>
        <dbReference type="Pfam" id="PF01243"/>
    </source>
</evidence>
<evidence type="ECO:0000256" key="1">
    <source>
        <dbReference type="SAM" id="MobiDB-lite"/>
    </source>
</evidence>
<gene>
    <name evidence="3" type="ORF">SAMN03159343_0727</name>
</gene>
<name>A0A1G4XEU6_9ACTN</name>
<dbReference type="SUPFAM" id="SSF50475">
    <property type="entry name" value="FMN-binding split barrel"/>
    <property type="match status" value="1"/>
</dbReference>
<organism evidence="3 4">
    <name type="scientific">Klenkia marina</name>
    <dbReference type="NCBI Taxonomy" id="1960309"/>
    <lineage>
        <taxon>Bacteria</taxon>
        <taxon>Bacillati</taxon>
        <taxon>Actinomycetota</taxon>
        <taxon>Actinomycetes</taxon>
        <taxon>Geodermatophilales</taxon>
        <taxon>Geodermatophilaceae</taxon>
        <taxon>Klenkia</taxon>
    </lineage>
</organism>
<protein>
    <recommendedName>
        <fullName evidence="2">Pyridoxamine 5'-phosphate oxidase N-terminal domain-containing protein</fullName>
    </recommendedName>
</protein>
<keyword evidence="4" id="KW-1185">Reference proteome</keyword>
<proteinExistence type="predicted"/>
<dbReference type="PANTHER" id="PTHR42815">
    <property type="entry name" value="FAD-BINDING, PUTATIVE (AFU_ORTHOLOGUE AFUA_6G07600)-RELATED"/>
    <property type="match status" value="1"/>
</dbReference>
<dbReference type="OrthoDB" id="9790331at2"/>
<feature type="domain" description="Pyridoxamine 5'-phosphate oxidase N-terminal" evidence="2">
    <location>
        <begin position="24"/>
        <end position="144"/>
    </location>
</feature>
<dbReference type="PANTHER" id="PTHR42815:SF2">
    <property type="entry name" value="FAD-BINDING, PUTATIVE (AFU_ORTHOLOGUE AFUA_6G07600)-RELATED"/>
    <property type="match status" value="1"/>
</dbReference>
<feature type="region of interest" description="Disordered" evidence="1">
    <location>
        <begin position="176"/>
        <end position="196"/>
    </location>
</feature>
<reference evidence="4" key="1">
    <citation type="submission" date="2016-10" db="EMBL/GenBank/DDBJ databases">
        <authorList>
            <person name="Varghese N."/>
            <person name="Submissions S."/>
        </authorList>
    </citation>
    <scope>NUCLEOTIDE SEQUENCE [LARGE SCALE GENOMIC DNA]</scope>
    <source>
        <strain evidence="4">DSM 45722</strain>
    </source>
</reference>
<sequence length="196" mass="21729">MDSALDHYRAPNARAVDKVIDHVDHHCAAFIGLSPFAVLSTADADGSPDVSPRGGVPGFVRVLDPRTLVLPDREGNYRLDSLHNTQVNPQVALMFLVPGIEETLRVYGRCRLAAADDVDLDLVEFGKQPLSVMLVDVERAYFHCAKAVMRSKLWDPGAQVHRSVFPPMGKVWREHTATDSPAQPDHEMRVELGREL</sequence>
<evidence type="ECO:0000313" key="4">
    <source>
        <dbReference type="Proteomes" id="UP000198981"/>
    </source>
</evidence>
<dbReference type="Proteomes" id="UP000198981">
    <property type="component" value="Unassembled WGS sequence"/>
</dbReference>
<dbReference type="RefSeq" id="WP_092799682.1">
    <property type="nucleotide sequence ID" value="NZ_FMUH01000001.1"/>
</dbReference>
<evidence type="ECO:0000313" key="3">
    <source>
        <dbReference type="EMBL" id="SCX39645.1"/>
    </source>
</evidence>
<dbReference type="InterPro" id="IPR024029">
    <property type="entry name" value="Pyridox_Oxase_FMN-dep"/>
</dbReference>
<dbReference type="NCBIfam" id="TIGR04025">
    <property type="entry name" value="PPOX_FMN_DR2398"/>
    <property type="match status" value="1"/>
</dbReference>
<dbReference type="InterPro" id="IPR011576">
    <property type="entry name" value="Pyridox_Oxase_N"/>
</dbReference>
<dbReference type="STRING" id="1960309.SAMN03159343_0727"/>